<feature type="domain" description="DNA2/NAM7 helicase-like C-terminal" evidence="5">
    <location>
        <begin position="5"/>
        <end position="62"/>
    </location>
</feature>
<dbReference type="PANTHER" id="PTHR43788">
    <property type="entry name" value="DNA2/NAM7 HELICASE FAMILY MEMBER"/>
    <property type="match status" value="1"/>
</dbReference>
<evidence type="ECO:0000259" key="5">
    <source>
        <dbReference type="Pfam" id="PF13087"/>
    </source>
</evidence>
<dbReference type="EMBL" id="JAIWYP010000016">
    <property type="protein sequence ID" value="KAH3696701.1"/>
    <property type="molecule type" value="Genomic_DNA"/>
</dbReference>
<evidence type="ECO:0000256" key="4">
    <source>
        <dbReference type="ARBA" id="ARBA00022840"/>
    </source>
</evidence>
<dbReference type="InterPro" id="IPR027417">
    <property type="entry name" value="P-loop_NTPase"/>
</dbReference>
<keyword evidence="1" id="KW-0547">Nucleotide-binding</keyword>
<name>A0A9D3YDC8_DREPO</name>
<dbReference type="Pfam" id="PF13087">
    <property type="entry name" value="AAA_12"/>
    <property type="match status" value="1"/>
</dbReference>
<evidence type="ECO:0000256" key="2">
    <source>
        <dbReference type="ARBA" id="ARBA00022801"/>
    </source>
</evidence>
<dbReference type="AlphaFoldDB" id="A0A9D3YDC8"/>
<keyword evidence="7" id="KW-1185">Reference proteome</keyword>
<evidence type="ECO:0000313" key="7">
    <source>
        <dbReference type="Proteomes" id="UP000828390"/>
    </source>
</evidence>
<dbReference type="Proteomes" id="UP000828390">
    <property type="component" value="Unassembled WGS sequence"/>
</dbReference>
<keyword evidence="4" id="KW-0067">ATP-binding</keyword>
<gene>
    <name evidence="6" type="ORF">DPMN_084177</name>
</gene>
<dbReference type="InterPro" id="IPR041679">
    <property type="entry name" value="DNA2/NAM7-like_C"/>
</dbReference>
<keyword evidence="3" id="KW-0347">Helicase</keyword>
<keyword evidence="2" id="KW-0378">Hydrolase</keyword>
<evidence type="ECO:0000256" key="3">
    <source>
        <dbReference type="ARBA" id="ARBA00022806"/>
    </source>
</evidence>
<reference evidence="6" key="1">
    <citation type="journal article" date="2019" name="bioRxiv">
        <title>The Genome of the Zebra Mussel, Dreissena polymorpha: A Resource for Invasive Species Research.</title>
        <authorList>
            <person name="McCartney M.A."/>
            <person name="Auch B."/>
            <person name="Kono T."/>
            <person name="Mallez S."/>
            <person name="Zhang Y."/>
            <person name="Obille A."/>
            <person name="Becker A."/>
            <person name="Abrahante J.E."/>
            <person name="Garbe J."/>
            <person name="Badalamenti J.P."/>
            <person name="Herman A."/>
            <person name="Mangelson H."/>
            <person name="Liachko I."/>
            <person name="Sullivan S."/>
            <person name="Sone E.D."/>
            <person name="Koren S."/>
            <person name="Silverstein K.A.T."/>
            <person name="Beckman K.B."/>
            <person name="Gohl D.M."/>
        </authorList>
    </citation>
    <scope>NUCLEOTIDE SEQUENCE</scope>
    <source>
        <strain evidence="6">Duluth1</strain>
        <tissue evidence="6">Whole animal</tissue>
    </source>
</reference>
<dbReference type="InterPro" id="IPR050534">
    <property type="entry name" value="Coronavir_polyprotein_1ab"/>
</dbReference>
<proteinExistence type="predicted"/>
<sequence>MCGATGGEWDYVIFSTVRSLPEYKIEKNPTLGWCKYNLGFITDQNQVNVAITRARKGLVIVGT</sequence>
<evidence type="ECO:0000313" key="6">
    <source>
        <dbReference type="EMBL" id="KAH3696701.1"/>
    </source>
</evidence>
<dbReference type="GO" id="GO:0043139">
    <property type="term" value="F:5'-3' DNA helicase activity"/>
    <property type="evidence" value="ECO:0007669"/>
    <property type="project" value="TreeGrafter"/>
</dbReference>
<comment type="caution">
    <text evidence="6">The sequence shown here is derived from an EMBL/GenBank/DDBJ whole genome shotgun (WGS) entry which is preliminary data.</text>
</comment>
<organism evidence="6 7">
    <name type="scientific">Dreissena polymorpha</name>
    <name type="common">Zebra mussel</name>
    <name type="synonym">Mytilus polymorpha</name>
    <dbReference type="NCBI Taxonomy" id="45954"/>
    <lineage>
        <taxon>Eukaryota</taxon>
        <taxon>Metazoa</taxon>
        <taxon>Spiralia</taxon>
        <taxon>Lophotrochozoa</taxon>
        <taxon>Mollusca</taxon>
        <taxon>Bivalvia</taxon>
        <taxon>Autobranchia</taxon>
        <taxon>Heteroconchia</taxon>
        <taxon>Euheterodonta</taxon>
        <taxon>Imparidentia</taxon>
        <taxon>Neoheterodontei</taxon>
        <taxon>Myida</taxon>
        <taxon>Dreissenoidea</taxon>
        <taxon>Dreissenidae</taxon>
        <taxon>Dreissena</taxon>
    </lineage>
</organism>
<evidence type="ECO:0000256" key="1">
    <source>
        <dbReference type="ARBA" id="ARBA00022741"/>
    </source>
</evidence>
<dbReference type="GO" id="GO:0005524">
    <property type="term" value="F:ATP binding"/>
    <property type="evidence" value="ECO:0007669"/>
    <property type="project" value="UniProtKB-KW"/>
</dbReference>
<dbReference type="GO" id="GO:0016787">
    <property type="term" value="F:hydrolase activity"/>
    <property type="evidence" value="ECO:0007669"/>
    <property type="project" value="UniProtKB-KW"/>
</dbReference>
<reference evidence="6" key="2">
    <citation type="submission" date="2020-11" db="EMBL/GenBank/DDBJ databases">
        <authorList>
            <person name="McCartney M.A."/>
            <person name="Auch B."/>
            <person name="Kono T."/>
            <person name="Mallez S."/>
            <person name="Becker A."/>
            <person name="Gohl D.M."/>
            <person name="Silverstein K.A.T."/>
            <person name="Koren S."/>
            <person name="Bechman K.B."/>
            <person name="Herman A."/>
            <person name="Abrahante J.E."/>
            <person name="Garbe J."/>
        </authorList>
    </citation>
    <scope>NUCLEOTIDE SEQUENCE</scope>
    <source>
        <strain evidence="6">Duluth1</strain>
        <tissue evidence="6">Whole animal</tissue>
    </source>
</reference>
<accession>A0A9D3YDC8</accession>
<dbReference type="Gene3D" id="3.40.50.300">
    <property type="entry name" value="P-loop containing nucleotide triphosphate hydrolases"/>
    <property type="match status" value="1"/>
</dbReference>
<protein>
    <recommendedName>
        <fullName evidence="5">DNA2/NAM7 helicase-like C-terminal domain-containing protein</fullName>
    </recommendedName>
</protein>
<dbReference type="PANTHER" id="PTHR43788:SF16">
    <property type="entry name" value="HELICASE WITH ZINC FINGER 2"/>
    <property type="match status" value="1"/>
</dbReference>